<dbReference type="GO" id="GO:0005102">
    <property type="term" value="F:signaling receptor binding"/>
    <property type="evidence" value="ECO:0007669"/>
    <property type="project" value="TreeGrafter"/>
</dbReference>
<dbReference type="SUPFAM" id="SSF57501">
    <property type="entry name" value="Cystine-knot cytokines"/>
    <property type="match status" value="1"/>
</dbReference>
<dbReference type="Proteomes" id="UP000015102">
    <property type="component" value="Unassembled WGS sequence"/>
</dbReference>
<dbReference type="PANTHER" id="PTHR39940:SF4">
    <property type="entry name" value="PROTEIN TRUNK"/>
    <property type="match status" value="1"/>
</dbReference>
<keyword evidence="2" id="KW-1185">Reference proteome</keyword>
<accession>T1GNZ0</accession>
<evidence type="ECO:0000313" key="1">
    <source>
        <dbReference type="EnsemblMetazoa" id="MESCA005303-PA"/>
    </source>
</evidence>
<dbReference type="Gene3D" id="2.10.90.10">
    <property type="entry name" value="Cystine-knot cytokines"/>
    <property type="match status" value="1"/>
</dbReference>
<proteinExistence type="predicted"/>
<dbReference type="EnsemblMetazoa" id="MESCA005303-RA">
    <property type="protein sequence ID" value="MESCA005303-PA"/>
    <property type="gene ID" value="MESCA005303"/>
</dbReference>
<reference evidence="1" key="2">
    <citation type="submission" date="2015-06" db="UniProtKB">
        <authorList>
            <consortium name="EnsemblMetazoa"/>
        </authorList>
    </citation>
    <scope>IDENTIFICATION</scope>
</reference>
<dbReference type="EMBL" id="CAQQ02079333">
    <property type="status" value="NOT_ANNOTATED_CDS"/>
    <property type="molecule type" value="Genomic_DNA"/>
</dbReference>
<organism evidence="1 2">
    <name type="scientific">Megaselia scalaris</name>
    <name type="common">Humpbacked fly</name>
    <name type="synonym">Phora scalaris</name>
    <dbReference type="NCBI Taxonomy" id="36166"/>
    <lineage>
        <taxon>Eukaryota</taxon>
        <taxon>Metazoa</taxon>
        <taxon>Ecdysozoa</taxon>
        <taxon>Arthropoda</taxon>
        <taxon>Hexapoda</taxon>
        <taxon>Insecta</taxon>
        <taxon>Pterygota</taxon>
        <taxon>Neoptera</taxon>
        <taxon>Endopterygota</taxon>
        <taxon>Diptera</taxon>
        <taxon>Brachycera</taxon>
        <taxon>Muscomorpha</taxon>
        <taxon>Platypezoidea</taxon>
        <taxon>Phoridae</taxon>
        <taxon>Megaseliini</taxon>
        <taxon>Megaselia</taxon>
    </lineage>
</organism>
<dbReference type="HOGENOM" id="CLU_2017847_0_0_1"/>
<dbReference type="AlphaFoldDB" id="T1GNZ0"/>
<dbReference type="InterPro" id="IPR029034">
    <property type="entry name" value="Cystine-knot_cytokine"/>
</dbReference>
<name>T1GNZ0_MEGSC</name>
<dbReference type="PANTHER" id="PTHR39940">
    <property type="entry name" value="PROTHORACICOTROPIC HORMONE, ISOFORM F"/>
    <property type="match status" value="1"/>
</dbReference>
<dbReference type="InterPro" id="IPR052876">
    <property type="entry name" value="Insect_Hormone_Regulators"/>
</dbReference>
<evidence type="ECO:0000313" key="2">
    <source>
        <dbReference type="Proteomes" id="UP000015102"/>
    </source>
</evidence>
<sequence>MSISEPDLNIAFQLNKRGTEITFFVDEKYYNERSNLPAWEYSYISDKINLDSQNTNKDSLDSPTYNRFIREIFTGQKSFVQNQESTPWHCNYKIKWIDLGRDYYPRYIRSVECIKKECWYDYN</sequence>
<dbReference type="STRING" id="36166.T1GNZ0"/>
<protein>
    <submittedName>
        <fullName evidence="1">Uncharacterized protein</fullName>
    </submittedName>
</protein>
<reference evidence="2" key="1">
    <citation type="submission" date="2013-02" db="EMBL/GenBank/DDBJ databases">
        <authorList>
            <person name="Hughes D."/>
        </authorList>
    </citation>
    <scope>NUCLEOTIDE SEQUENCE</scope>
    <source>
        <strain>Durham</strain>
        <strain evidence="2">NC isolate 2 -- Noor lab</strain>
    </source>
</reference>